<proteinExistence type="predicted"/>
<keyword evidence="1" id="KW-0719">Serine esterase</keyword>
<organism evidence="5 6">
    <name type="scientific">Sphingomonas psychrotolerans</name>
    <dbReference type="NCBI Taxonomy" id="1327635"/>
    <lineage>
        <taxon>Bacteria</taxon>
        <taxon>Pseudomonadati</taxon>
        <taxon>Pseudomonadota</taxon>
        <taxon>Alphaproteobacteria</taxon>
        <taxon>Sphingomonadales</taxon>
        <taxon>Sphingomonadaceae</taxon>
        <taxon>Sphingomonas</taxon>
    </lineage>
</organism>
<dbReference type="Gene3D" id="3.40.50.1820">
    <property type="entry name" value="alpha/beta hydrolase"/>
    <property type="match status" value="1"/>
</dbReference>
<dbReference type="Proteomes" id="UP000229081">
    <property type="component" value="Chromosome"/>
</dbReference>
<dbReference type="InterPro" id="IPR054579">
    <property type="entry name" value="GCE-like_dom"/>
</dbReference>
<dbReference type="GO" id="GO:0052689">
    <property type="term" value="F:carboxylic ester hydrolase activity"/>
    <property type="evidence" value="ECO:0007669"/>
    <property type="project" value="UniProtKB-KW"/>
</dbReference>
<reference evidence="5 6" key="1">
    <citation type="submission" date="2017-11" db="EMBL/GenBank/DDBJ databases">
        <title>Complete genome sequence of Sphingomonas sp. Strain Cra20, a psychrotolerant potential plant growth promoting rhizobacteria.</title>
        <authorList>
            <person name="Luo Y."/>
        </authorList>
    </citation>
    <scope>NUCLEOTIDE SEQUENCE [LARGE SCALE GENOMIC DNA]</scope>
    <source>
        <strain evidence="5 6">Cra20</strain>
    </source>
</reference>
<evidence type="ECO:0000256" key="2">
    <source>
        <dbReference type="ARBA" id="ARBA00022729"/>
    </source>
</evidence>
<dbReference type="EMBL" id="CP024923">
    <property type="protein sequence ID" value="ATY33449.1"/>
    <property type="molecule type" value="Genomic_DNA"/>
</dbReference>
<dbReference type="AlphaFoldDB" id="A0A2K8MNB5"/>
<evidence type="ECO:0000313" key="5">
    <source>
        <dbReference type="EMBL" id="ATY33449.1"/>
    </source>
</evidence>
<evidence type="ECO:0000256" key="3">
    <source>
        <dbReference type="ARBA" id="ARBA00022801"/>
    </source>
</evidence>
<dbReference type="KEGG" id="sphc:CVN68_16975"/>
<dbReference type="SUPFAM" id="SSF53474">
    <property type="entry name" value="alpha/beta-Hydrolases"/>
    <property type="match status" value="1"/>
</dbReference>
<evidence type="ECO:0000313" key="6">
    <source>
        <dbReference type="Proteomes" id="UP000229081"/>
    </source>
</evidence>
<evidence type="ECO:0000259" key="4">
    <source>
        <dbReference type="Pfam" id="PF22244"/>
    </source>
</evidence>
<accession>A0A2K8MNB5</accession>
<keyword evidence="6" id="KW-1185">Reference proteome</keyword>
<keyword evidence="2" id="KW-0732">Signal</keyword>
<gene>
    <name evidence="5" type="ORF">CVN68_16975</name>
</gene>
<name>A0A2K8MNB5_9SPHN</name>
<feature type="domain" description="4-O-methyl-glucuronoyl methylesterase-like" evidence="4">
    <location>
        <begin position="176"/>
        <end position="356"/>
    </location>
</feature>
<protein>
    <submittedName>
        <fullName evidence="5">Acetylxylan esterase</fullName>
    </submittedName>
</protein>
<dbReference type="InterPro" id="IPR029058">
    <property type="entry name" value="AB_hydrolase_fold"/>
</dbReference>
<dbReference type="Pfam" id="PF22244">
    <property type="entry name" value="GCE_fung"/>
    <property type="match status" value="1"/>
</dbReference>
<evidence type="ECO:0000256" key="1">
    <source>
        <dbReference type="ARBA" id="ARBA00022487"/>
    </source>
</evidence>
<keyword evidence="3" id="KW-0378">Hydrolase</keyword>
<sequence>MALGAIPASAQLDGNSDEVRVGAYTLPPILTSAGGRSVTDARGWRKRRAELVHLFEQSIYGVAPAPLRRQRYQLDEQGTAFGGLALRRQVTILLDGRRDGPQLRVLLYLPARATGRVPVFVGPNFHGNQAVNADPAIAITPSWVVPATGIRKGSATMQSRGIDAAEWPIETILEAGYGVATYFTGDLYPDDESKRGDSIQPYFRTNASDPAHWGAVSVWAWGLSRVYDYLATDRAVDPRRVIVFGHSRYGKAALWAGARDERFAMVIANDSGEGGASLYRRNFGETIRVMNNYWFAPRFKTWAGRENELPVDAHELIALVAPRPVYIASATEDWWSDPKGEFLAAKGAEGVYRLLGAGGLDSAVMPAPDRSIQSRIGYHVRTGPHALTASDWTHFLAFADRWLGPRTTGWRE</sequence>